<dbReference type="EMBL" id="JAVIIW010000057">
    <property type="protein sequence ID" value="MDX8482793.1"/>
    <property type="molecule type" value="Genomic_DNA"/>
</dbReference>
<accession>A0ABU4Y7B3</accession>
<evidence type="ECO:0000259" key="1">
    <source>
        <dbReference type="Pfam" id="PF01850"/>
    </source>
</evidence>
<name>A0ABU4Y7B3_9HYPH</name>
<gene>
    <name evidence="2" type="ORF">RFN28_30670</name>
</gene>
<comment type="caution">
    <text evidence="2">The sequence shown here is derived from an EMBL/GenBank/DDBJ whole genome shotgun (WGS) entry which is preliminary data.</text>
</comment>
<dbReference type="SUPFAM" id="SSF88723">
    <property type="entry name" value="PIN domain-like"/>
    <property type="match status" value="1"/>
</dbReference>
<dbReference type="Gene3D" id="3.40.50.1010">
    <property type="entry name" value="5'-nuclease"/>
    <property type="match status" value="1"/>
</dbReference>
<evidence type="ECO:0000313" key="3">
    <source>
        <dbReference type="Proteomes" id="UP001287059"/>
    </source>
</evidence>
<dbReference type="RefSeq" id="WP_320290882.1">
    <property type="nucleotide sequence ID" value="NZ_JAVIIW010000057.1"/>
</dbReference>
<organism evidence="2 3">
    <name type="scientific">Mesorhizobium album</name>
    <dbReference type="NCBI Taxonomy" id="3072314"/>
    <lineage>
        <taxon>Bacteria</taxon>
        <taxon>Pseudomonadati</taxon>
        <taxon>Pseudomonadota</taxon>
        <taxon>Alphaproteobacteria</taxon>
        <taxon>Hyphomicrobiales</taxon>
        <taxon>Phyllobacteriaceae</taxon>
        <taxon>Mesorhizobium</taxon>
    </lineage>
</organism>
<dbReference type="Proteomes" id="UP001287059">
    <property type="component" value="Unassembled WGS sequence"/>
</dbReference>
<sequence length="149" mass="16132">MKVAIDTNVLAYAEGVNSVEKRDVVLELLHNVPQEAAVIPVQVLGELFNVLVRKAGRSPQEARDALLSWRDAFPVAGTTPEVMMMAVDLAADHRFGIWDAAILSTASQTGCRLLLSEDLQDGFTWGGVTVVNPFASPRHALLYAFLGAE</sequence>
<reference evidence="2 3" key="1">
    <citation type="submission" date="2023-08" db="EMBL/GenBank/DDBJ databases">
        <title>Implementing the SeqCode for naming new Mesorhizobium species isolated from Vachellia karroo root nodules.</title>
        <authorList>
            <person name="Van Lill M."/>
        </authorList>
    </citation>
    <scope>NUCLEOTIDE SEQUENCE [LARGE SCALE GENOMIC DNA]</scope>
    <source>
        <strain evidence="2 3">VK24D</strain>
    </source>
</reference>
<keyword evidence="3" id="KW-1185">Reference proteome</keyword>
<protein>
    <submittedName>
        <fullName evidence="2">PIN domain-containing protein</fullName>
    </submittedName>
</protein>
<evidence type="ECO:0000313" key="2">
    <source>
        <dbReference type="EMBL" id="MDX8482793.1"/>
    </source>
</evidence>
<dbReference type="CDD" id="cd18692">
    <property type="entry name" value="PIN_VapC-like"/>
    <property type="match status" value="1"/>
</dbReference>
<proteinExistence type="predicted"/>
<dbReference type="Pfam" id="PF01850">
    <property type="entry name" value="PIN"/>
    <property type="match status" value="1"/>
</dbReference>
<dbReference type="InterPro" id="IPR029060">
    <property type="entry name" value="PIN-like_dom_sf"/>
</dbReference>
<dbReference type="InterPro" id="IPR002716">
    <property type="entry name" value="PIN_dom"/>
</dbReference>
<feature type="domain" description="PIN" evidence="1">
    <location>
        <begin position="4"/>
        <end position="118"/>
    </location>
</feature>